<reference evidence="7" key="1">
    <citation type="submission" date="2021-01" db="EMBL/GenBank/DDBJ databases">
        <authorList>
            <person name="Corre E."/>
            <person name="Pelletier E."/>
            <person name="Niang G."/>
            <person name="Scheremetjew M."/>
            <person name="Finn R."/>
            <person name="Kale V."/>
            <person name="Holt S."/>
            <person name="Cochrane G."/>
            <person name="Meng A."/>
            <person name="Brown T."/>
            <person name="Cohen L."/>
        </authorList>
    </citation>
    <scope>NUCLEOTIDE SEQUENCE</scope>
    <source>
        <strain evidence="7">CCMP826</strain>
    </source>
</reference>
<evidence type="ECO:0000256" key="1">
    <source>
        <dbReference type="ARBA" id="ARBA00022741"/>
    </source>
</evidence>
<keyword evidence="2" id="KW-0378">Hydrolase</keyword>
<keyword evidence="4" id="KW-0067">ATP-binding</keyword>
<dbReference type="PANTHER" id="PTHR47960">
    <property type="entry name" value="DEAD-BOX ATP-DEPENDENT RNA HELICASE 50"/>
    <property type="match status" value="1"/>
</dbReference>
<dbReference type="GO" id="GO:0005524">
    <property type="term" value="F:ATP binding"/>
    <property type="evidence" value="ECO:0007669"/>
    <property type="project" value="UniProtKB-KW"/>
</dbReference>
<dbReference type="GO" id="GO:0004386">
    <property type="term" value="F:helicase activity"/>
    <property type="evidence" value="ECO:0007669"/>
    <property type="project" value="UniProtKB-KW"/>
</dbReference>
<evidence type="ECO:0000256" key="3">
    <source>
        <dbReference type="ARBA" id="ARBA00022806"/>
    </source>
</evidence>
<sequence>MDVLEADGTDRLIEVHRRVSGASGLGESSSSTPSLPQKSTNENDTSSTNTEGYVLVCNEDSVRGLHLDGLDYVIVVGRPRGPDEYTHIAGRTGRAGKRGTVVNVVSFEQAAALTSWEKMLDVEFIPLDEEEVMEEDF</sequence>
<evidence type="ECO:0000313" key="7">
    <source>
        <dbReference type="EMBL" id="CAD9488506.1"/>
    </source>
</evidence>
<feature type="compositionally biased region" description="Low complexity" evidence="5">
    <location>
        <begin position="20"/>
        <end position="51"/>
    </location>
</feature>
<dbReference type="Gene3D" id="3.40.50.300">
    <property type="entry name" value="P-loop containing nucleotide triphosphate hydrolases"/>
    <property type="match status" value="1"/>
</dbReference>
<dbReference type="SUPFAM" id="SSF52540">
    <property type="entry name" value="P-loop containing nucleoside triphosphate hydrolases"/>
    <property type="match status" value="1"/>
</dbReference>
<gene>
    <name evidence="7" type="ORF">HTAM1171_LOCUS5116</name>
</gene>
<dbReference type="Pfam" id="PF00271">
    <property type="entry name" value="Helicase_C"/>
    <property type="match status" value="1"/>
</dbReference>
<keyword evidence="3" id="KW-0347">Helicase</keyword>
<dbReference type="EMBL" id="HBGV01008276">
    <property type="protein sequence ID" value="CAD9488506.1"/>
    <property type="molecule type" value="Transcribed_RNA"/>
</dbReference>
<proteinExistence type="predicted"/>
<feature type="domain" description="Helicase C-terminal" evidence="6">
    <location>
        <begin position="1"/>
        <end position="137"/>
    </location>
</feature>
<dbReference type="PROSITE" id="PS51194">
    <property type="entry name" value="HELICASE_CTER"/>
    <property type="match status" value="1"/>
</dbReference>
<feature type="region of interest" description="Disordered" evidence="5">
    <location>
        <begin position="18"/>
        <end position="51"/>
    </location>
</feature>
<evidence type="ECO:0000259" key="6">
    <source>
        <dbReference type="PROSITE" id="PS51194"/>
    </source>
</evidence>
<dbReference type="InterPro" id="IPR001650">
    <property type="entry name" value="Helicase_C-like"/>
</dbReference>
<dbReference type="GO" id="GO:0016787">
    <property type="term" value="F:hydrolase activity"/>
    <property type="evidence" value="ECO:0007669"/>
    <property type="project" value="UniProtKB-KW"/>
</dbReference>
<dbReference type="AlphaFoldDB" id="A0A7S2HEN2"/>
<organism evidence="7">
    <name type="scientific">Helicotheca tamesis</name>
    <dbReference type="NCBI Taxonomy" id="374047"/>
    <lineage>
        <taxon>Eukaryota</taxon>
        <taxon>Sar</taxon>
        <taxon>Stramenopiles</taxon>
        <taxon>Ochrophyta</taxon>
        <taxon>Bacillariophyta</taxon>
        <taxon>Mediophyceae</taxon>
        <taxon>Lithodesmiophycidae</taxon>
        <taxon>Lithodesmiales</taxon>
        <taxon>Lithodesmiaceae</taxon>
        <taxon>Helicotheca</taxon>
    </lineage>
</organism>
<evidence type="ECO:0000256" key="4">
    <source>
        <dbReference type="ARBA" id="ARBA00022840"/>
    </source>
</evidence>
<dbReference type="InterPro" id="IPR027417">
    <property type="entry name" value="P-loop_NTPase"/>
</dbReference>
<accession>A0A7S2HEN2</accession>
<protein>
    <recommendedName>
        <fullName evidence="6">Helicase C-terminal domain-containing protein</fullName>
    </recommendedName>
</protein>
<evidence type="ECO:0000256" key="2">
    <source>
        <dbReference type="ARBA" id="ARBA00022801"/>
    </source>
</evidence>
<name>A0A7S2HEN2_9STRA</name>
<evidence type="ECO:0000256" key="5">
    <source>
        <dbReference type="SAM" id="MobiDB-lite"/>
    </source>
</evidence>
<keyword evidence="1" id="KW-0547">Nucleotide-binding</keyword>